<dbReference type="AlphaFoldDB" id="A0A1C5K3U0"/>
<dbReference type="GO" id="GO:0006352">
    <property type="term" value="P:DNA-templated transcription initiation"/>
    <property type="evidence" value="ECO:0007669"/>
    <property type="project" value="InterPro"/>
</dbReference>
<dbReference type="InterPro" id="IPR036388">
    <property type="entry name" value="WH-like_DNA-bd_sf"/>
</dbReference>
<dbReference type="InterPro" id="IPR052704">
    <property type="entry name" value="ECF_Sigma-70_Domain"/>
</dbReference>
<name>A0A1C5K3U0_9ACTN</name>
<dbReference type="Proteomes" id="UP000199360">
    <property type="component" value="Unassembled WGS sequence"/>
</dbReference>
<proteinExistence type="predicted"/>
<dbReference type="PANTHER" id="PTHR30173">
    <property type="entry name" value="SIGMA 19 FACTOR"/>
    <property type="match status" value="1"/>
</dbReference>
<dbReference type="RefSeq" id="WP_175441525.1">
    <property type="nucleotide sequence ID" value="NZ_FMDM01000018.1"/>
</dbReference>
<dbReference type="EMBL" id="FMDM01000018">
    <property type="protein sequence ID" value="SCG77428.1"/>
    <property type="molecule type" value="Genomic_DNA"/>
</dbReference>
<dbReference type="Pfam" id="PF04542">
    <property type="entry name" value="Sigma70_r2"/>
    <property type="match status" value="1"/>
</dbReference>
<gene>
    <name evidence="2" type="ORF">GA0070213_11850</name>
</gene>
<dbReference type="GO" id="GO:0016987">
    <property type="term" value="F:sigma factor activity"/>
    <property type="evidence" value="ECO:0007669"/>
    <property type="project" value="TreeGrafter"/>
</dbReference>
<evidence type="ECO:0000313" key="2">
    <source>
        <dbReference type="EMBL" id="SCG77428.1"/>
    </source>
</evidence>
<reference evidence="3" key="1">
    <citation type="submission" date="2016-06" db="EMBL/GenBank/DDBJ databases">
        <authorList>
            <person name="Varghese N."/>
            <person name="Submissions Spin"/>
        </authorList>
    </citation>
    <scope>NUCLEOTIDE SEQUENCE [LARGE SCALE GENOMIC DNA]</scope>
    <source>
        <strain evidence="3">DSM 45647</strain>
    </source>
</reference>
<dbReference type="SUPFAM" id="SSF88659">
    <property type="entry name" value="Sigma3 and sigma4 domains of RNA polymerase sigma factors"/>
    <property type="match status" value="1"/>
</dbReference>
<feature type="domain" description="RNA polymerase sigma-70 region 2" evidence="1">
    <location>
        <begin position="18"/>
        <end position="78"/>
    </location>
</feature>
<evidence type="ECO:0000313" key="3">
    <source>
        <dbReference type="Proteomes" id="UP000199360"/>
    </source>
</evidence>
<keyword evidence="3" id="KW-1185">Reference proteome</keyword>
<dbReference type="InterPro" id="IPR014284">
    <property type="entry name" value="RNA_pol_sigma-70_dom"/>
</dbReference>
<dbReference type="Gene3D" id="1.10.1740.10">
    <property type="match status" value="1"/>
</dbReference>
<dbReference type="InterPro" id="IPR013324">
    <property type="entry name" value="RNA_pol_sigma_r3/r4-like"/>
</dbReference>
<dbReference type="Gene3D" id="1.10.10.10">
    <property type="entry name" value="Winged helix-like DNA-binding domain superfamily/Winged helix DNA-binding domain"/>
    <property type="match status" value="1"/>
</dbReference>
<accession>A0A1C5K3U0</accession>
<dbReference type="InterPro" id="IPR007627">
    <property type="entry name" value="RNA_pol_sigma70_r2"/>
</dbReference>
<sequence length="203" mass="21969">MPLATPVRPDGLADFLEVRERLLAIAHRIAGRHVDAEDIVQEAWLRWQRVDRSLVNSPPAFLSLTTSRLAISAIRSARYRSSVAPGDWLENVPARGDGPARLAERADDVRAAIEVVATVLTPCEQVTYLLREAFGLPYRQIGAALGRTEPHARQLAYRARLRLAAPRGSTPSTGTPAHRARLLSAFVAAARTGDTAALVALAG</sequence>
<evidence type="ECO:0000259" key="1">
    <source>
        <dbReference type="Pfam" id="PF04542"/>
    </source>
</evidence>
<dbReference type="SUPFAM" id="SSF88946">
    <property type="entry name" value="Sigma2 domain of RNA polymerase sigma factors"/>
    <property type="match status" value="1"/>
</dbReference>
<dbReference type="NCBIfam" id="TIGR02937">
    <property type="entry name" value="sigma70-ECF"/>
    <property type="match status" value="1"/>
</dbReference>
<dbReference type="STRING" id="745366.GA0070213_11850"/>
<organism evidence="2 3">
    <name type="scientific">Micromonospora humi</name>
    <dbReference type="NCBI Taxonomy" id="745366"/>
    <lineage>
        <taxon>Bacteria</taxon>
        <taxon>Bacillati</taxon>
        <taxon>Actinomycetota</taxon>
        <taxon>Actinomycetes</taxon>
        <taxon>Micromonosporales</taxon>
        <taxon>Micromonosporaceae</taxon>
        <taxon>Micromonospora</taxon>
    </lineage>
</organism>
<dbReference type="PANTHER" id="PTHR30173:SF36">
    <property type="entry name" value="ECF RNA POLYMERASE SIGMA FACTOR SIGJ"/>
    <property type="match status" value="1"/>
</dbReference>
<dbReference type="InterPro" id="IPR013325">
    <property type="entry name" value="RNA_pol_sigma_r2"/>
</dbReference>
<protein>
    <submittedName>
        <fullName evidence="2">RNA polymerase sigma factor, sigma-70 family</fullName>
    </submittedName>
</protein>